<organism evidence="6 7">
    <name type="scientific">Macrostomum lignano</name>
    <dbReference type="NCBI Taxonomy" id="282301"/>
    <lineage>
        <taxon>Eukaryota</taxon>
        <taxon>Metazoa</taxon>
        <taxon>Spiralia</taxon>
        <taxon>Lophotrochozoa</taxon>
        <taxon>Platyhelminthes</taxon>
        <taxon>Rhabditophora</taxon>
        <taxon>Macrostomorpha</taxon>
        <taxon>Macrostomida</taxon>
        <taxon>Macrostomidae</taxon>
        <taxon>Macrostomum</taxon>
    </lineage>
</organism>
<keyword evidence="6" id="KW-1185">Reference proteome</keyword>
<protein>
    <recommendedName>
        <fullName evidence="3">Maspardin</fullName>
    </recommendedName>
</protein>
<dbReference type="Pfam" id="PF00561">
    <property type="entry name" value="Abhydrolase_1"/>
    <property type="match status" value="1"/>
</dbReference>
<evidence type="ECO:0000259" key="5">
    <source>
        <dbReference type="Pfam" id="PF00561"/>
    </source>
</evidence>
<evidence type="ECO:0000256" key="1">
    <source>
        <dbReference type="ARBA" id="ARBA00004496"/>
    </source>
</evidence>
<feature type="domain" description="AB hydrolase-1" evidence="5">
    <location>
        <begin position="106"/>
        <end position="157"/>
    </location>
</feature>
<reference evidence="7" key="1">
    <citation type="submission" date="2016-11" db="UniProtKB">
        <authorList>
            <consortium name="WormBaseParasite"/>
        </authorList>
    </citation>
    <scope>IDENTIFICATION</scope>
</reference>
<evidence type="ECO:0000313" key="6">
    <source>
        <dbReference type="Proteomes" id="UP000095280"/>
    </source>
</evidence>
<dbReference type="SUPFAM" id="SSF53474">
    <property type="entry name" value="alpha/beta-Hydrolases"/>
    <property type="match status" value="1"/>
</dbReference>
<dbReference type="AlphaFoldDB" id="A0A1I8J7W8"/>
<sequence length="264" mass="28933">MSSANSASTASAAAAAAASCGILRSEEYLGFRSAVAHRRVVVDDDDSLEWSMYDAGPRHVRCPLVCLPPCSGTAEVFFRQVLYLTSFGFRVIALDYPVVWSLGDWCLSFQRLLDHLSLARVHIFGASLGGFLAQKFAEQEHGRARRVASLVLCNSFVETSIFQQTNSVKSLSQQQLASRLTLNCQDDYVEPHKLQGLPVTLIDVFDDNALTSRVREETYKCYPDAKRAHLKSGGNFPYLSRASEVNLHLQTPVTSAAATAASAH</sequence>
<dbReference type="WBParaSite" id="maker-uti_cns_0046049-snap-gene-0.2-mRNA-1">
    <property type="protein sequence ID" value="maker-uti_cns_0046049-snap-gene-0.2-mRNA-1"/>
    <property type="gene ID" value="maker-uti_cns_0046049-snap-gene-0.2"/>
</dbReference>
<dbReference type="InterPro" id="IPR026151">
    <property type="entry name" value="Maspardin"/>
</dbReference>
<evidence type="ECO:0000256" key="4">
    <source>
        <dbReference type="ARBA" id="ARBA00022490"/>
    </source>
</evidence>
<dbReference type="InterPro" id="IPR000073">
    <property type="entry name" value="AB_hydrolase_1"/>
</dbReference>
<accession>A0A1I8J7W8</accession>
<name>A0A1I8J7W8_9PLAT</name>
<comment type="subcellular location">
    <subcellularLocation>
        <location evidence="1">Cytoplasm</location>
    </subcellularLocation>
</comment>
<evidence type="ECO:0000256" key="2">
    <source>
        <dbReference type="ARBA" id="ARBA00008645"/>
    </source>
</evidence>
<dbReference type="InterPro" id="IPR029058">
    <property type="entry name" value="AB_hydrolase_fold"/>
</dbReference>
<evidence type="ECO:0000313" key="7">
    <source>
        <dbReference type="WBParaSite" id="maker-uti_cns_0046049-snap-gene-0.2-mRNA-1"/>
    </source>
</evidence>
<evidence type="ECO:0000256" key="3">
    <source>
        <dbReference type="ARBA" id="ARBA00020148"/>
    </source>
</evidence>
<dbReference type="Proteomes" id="UP000095280">
    <property type="component" value="Unplaced"/>
</dbReference>
<keyword evidence="4" id="KW-0963">Cytoplasm</keyword>
<comment type="similarity">
    <text evidence="2">Belongs to the AB hydrolase superfamily.</text>
</comment>
<dbReference type="PANTHER" id="PTHR15913:SF0">
    <property type="entry name" value="MASPARDIN"/>
    <property type="match status" value="1"/>
</dbReference>
<proteinExistence type="inferred from homology"/>
<dbReference type="PANTHER" id="PTHR15913">
    <property type="entry name" value="ACID CLUSTER PROTEIN 33"/>
    <property type="match status" value="1"/>
</dbReference>
<dbReference type="GO" id="GO:0005737">
    <property type="term" value="C:cytoplasm"/>
    <property type="evidence" value="ECO:0007669"/>
    <property type="project" value="UniProtKB-SubCell"/>
</dbReference>
<dbReference type="Gene3D" id="3.40.50.1820">
    <property type="entry name" value="alpha/beta hydrolase"/>
    <property type="match status" value="1"/>
</dbReference>